<dbReference type="InterPro" id="IPR050693">
    <property type="entry name" value="Hsp70_NEF-Inhibitors"/>
</dbReference>
<name>A0A9N6WRM2_9CRUS</name>
<accession>A0A9N6WRM2</accession>
<dbReference type="GO" id="GO:0005783">
    <property type="term" value="C:endoplasmic reticulum"/>
    <property type="evidence" value="ECO:0007669"/>
    <property type="project" value="TreeGrafter"/>
</dbReference>
<sequence length="328" mass="36964">MIRRPPRSTRSEFYSPTINLQGLIRFALTGTAGEDPTRPTQFTPMDEERRVWLQEALTSMSVNVIEELSKALEVLNPERLANPEEEEDDFVEALECIIDFVDSIDTAKDFIKIGGLSIIKPSLDCPHSGVRAAAGELLATVVQNNPFAQEACVSVNILPILLDRIENDSIETVRVKTLYALSCLCRDFPAAQEQLSSCDGFSCLMRTLQSNCSKLKIKTSFMIASLCQQNPALKDCLCDMGFVEQLIWLVHSEHDATHEHLLSALFALISEHPRAIQECRRPELMLETFLQQRIKQLADNDEDLEEVEHCKAIQNICFPNDTNDEIPR</sequence>
<evidence type="ECO:0000256" key="1">
    <source>
        <dbReference type="ARBA" id="ARBA00022737"/>
    </source>
</evidence>
<evidence type="ECO:0000313" key="3">
    <source>
        <dbReference type="EMBL" id="CAG4645842.1"/>
    </source>
</evidence>
<dbReference type="InterPro" id="IPR013918">
    <property type="entry name" value="Nucleotide_exch_fac_Fes1"/>
</dbReference>
<dbReference type="Gene3D" id="1.25.10.10">
    <property type="entry name" value="Leucine-rich Repeat Variant"/>
    <property type="match status" value="1"/>
</dbReference>
<dbReference type="Pfam" id="PF08609">
    <property type="entry name" value="Fes1"/>
    <property type="match status" value="1"/>
</dbReference>
<dbReference type="PANTHER" id="PTHR19316">
    <property type="entry name" value="PROTEIN FOLDING REGULATOR"/>
    <property type="match status" value="1"/>
</dbReference>
<gene>
    <name evidence="3" type="primary">EOG090X0EEI</name>
</gene>
<evidence type="ECO:0000259" key="2">
    <source>
        <dbReference type="Pfam" id="PF08609"/>
    </source>
</evidence>
<dbReference type="PANTHER" id="PTHR19316:SF18">
    <property type="entry name" value="HSP70-BINDING PROTEIN 1"/>
    <property type="match status" value="1"/>
</dbReference>
<protein>
    <submittedName>
        <fullName evidence="3">EOG090X0EEI</fullName>
    </submittedName>
</protein>
<dbReference type="SUPFAM" id="SSF48371">
    <property type="entry name" value="ARM repeat"/>
    <property type="match status" value="1"/>
</dbReference>
<dbReference type="AlphaFoldDB" id="A0A9N6WRM2"/>
<proteinExistence type="predicted"/>
<organism evidence="3">
    <name type="scientific">Lynceus sp. MCZ IZ 141354</name>
    <dbReference type="NCBI Taxonomy" id="1930659"/>
    <lineage>
        <taxon>Eukaryota</taxon>
        <taxon>Metazoa</taxon>
        <taxon>Ecdysozoa</taxon>
        <taxon>Arthropoda</taxon>
        <taxon>Crustacea</taxon>
        <taxon>Branchiopoda</taxon>
        <taxon>Diplostraca</taxon>
        <taxon>Laevicaudata</taxon>
        <taxon>Lynceidae</taxon>
        <taxon>Lynceus</taxon>
    </lineage>
</organism>
<dbReference type="GO" id="GO:0000774">
    <property type="term" value="F:adenyl-nucleotide exchange factor activity"/>
    <property type="evidence" value="ECO:0007669"/>
    <property type="project" value="TreeGrafter"/>
</dbReference>
<reference evidence="3" key="1">
    <citation type="submission" date="2021-04" db="EMBL/GenBank/DDBJ databases">
        <authorList>
            <person name="Cornetti L."/>
        </authorList>
    </citation>
    <scope>NUCLEOTIDE SEQUENCE</scope>
</reference>
<keyword evidence="1" id="KW-0677">Repeat</keyword>
<feature type="domain" description="Nucleotide exchange factor Fes1" evidence="2">
    <location>
        <begin position="20"/>
        <end position="109"/>
    </location>
</feature>
<dbReference type="InterPro" id="IPR016024">
    <property type="entry name" value="ARM-type_fold"/>
</dbReference>
<dbReference type="EMBL" id="OC989187">
    <property type="protein sequence ID" value="CAG4645842.1"/>
    <property type="molecule type" value="Genomic_DNA"/>
</dbReference>
<dbReference type="InterPro" id="IPR011989">
    <property type="entry name" value="ARM-like"/>
</dbReference>